<dbReference type="FunFam" id="1.10.3730.10:FF:000001">
    <property type="entry name" value="Pyrroline-5-carboxylate reductase"/>
    <property type="match status" value="1"/>
</dbReference>
<evidence type="ECO:0000313" key="9">
    <source>
        <dbReference type="Proteomes" id="UP000603912"/>
    </source>
</evidence>
<reference evidence="8" key="2">
    <citation type="submission" date="2020-09" db="EMBL/GenBank/DDBJ databases">
        <authorList>
            <person name="Sun Q."/>
            <person name="Zhou Y."/>
        </authorList>
    </citation>
    <scope>NUCLEOTIDE SEQUENCE</scope>
    <source>
        <strain evidence="8">CGMCC 1.12214</strain>
    </source>
</reference>
<evidence type="ECO:0000256" key="3">
    <source>
        <dbReference type="ARBA" id="ARBA00023002"/>
    </source>
</evidence>
<dbReference type="SUPFAM" id="SSF51735">
    <property type="entry name" value="NAD(P)-binding Rossmann-fold domains"/>
    <property type="match status" value="1"/>
</dbReference>
<dbReference type="PIRSF" id="PIRSF000193">
    <property type="entry name" value="Pyrrol-5-carb_rd"/>
    <property type="match status" value="1"/>
</dbReference>
<keyword evidence="4" id="KW-0641">Proline biosynthesis</keyword>
<dbReference type="AlphaFoldDB" id="A0A917I948"/>
<accession>A0A917I948</accession>
<dbReference type="InterPro" id="IPR028939">
    <property type="entry name" value="P5C_Rdtase_cat_N"/>
</dbReference>
<comment type="function">
    <text evidence="4">Catalyzes the reduction of 1-pyrroline-5-carboxylate (PCA) to L-proline.</text>
</comment>
<keyword evidence="9" id="KW-1185">Reference proteome</keyword>
<evidence type="ECO:0000313" key="8">
    <source>
        <dbReference type="EMBL" id="GGH28603.1"/>
    </source>
</evidence>
<evidence type="ECO:0000259" key="7">
    <source>
        <dbReference type="Pfam" id="PF14748"/>
    </source>
</evidence>
<comment type="subcellular location">
    <subcellularLocation>
        <location evidence="4">Cytoplasm</location>
    </subcellularLocation>
</comment>
<dbReference type="PANTHER" id="PTHR11645">
    <property type="entry name" value="PYRROLINE-5-CARBOXYLATE REDUCTASE"/>
    <property type="match status" value="1"/>
</dbReference>
<dbReference type="Proteomes" id="UP000603912">
    <property type="component" value="Unassembled WGS sequence"/>
</dbReference>
<comment type="caution">
    <text evidence="8">The sequence shown here is derived from an EMBL/GenBank/DDBJ whole genome shotgun (WGS) entry which is preliminary data.</text>
</comment>
<dbReference type="HAMAP" id="MF_01925">
    <property type="entry name" value="P5C_reductase"/>
    <property type="match status" value="1"/>
</dbReference>
<dbReference type="SUPFAM" id="SSF48179">
    <property type="entry name" value="6-phosphogluconate dehydrogenase C-terminal domain-like"/>
    <property type="match status" value="1"/>
</dbReference>
<comment type="catalytic activity">
    <reaction evidence="4">
        <text>L-proline + NAD(+) = (S)-1-pyrroline-5-carboxylate + NADH + 2 H(+)</text>
        <dbReference type="Rhea" id="RHEA:14105"/>
        <dbReference type="ChEBI" id="CHEBI:15378"/>
        <dbReference type="ChEBI" id="CHEBI:17388"/>
        <dbReference type="ChEBI" id="CHEBI:57540"/>
        <dbReference type="ChEBI" id="CHEBI:57945"/>
        <dbReference type="ChEBI" id="CHEBI:60039"/>
        <dbReference type="EC" id="1.5.1.2"/>
    </reaction>
</comment>
<proteinExistence type="inferred from homology"/>
<dbReference type="InterPro" id="IPR008927">
    <property type="entry name" value="6-PGluconate_DH-like_C_sf"/>
</dbReference>
<keyword evidence="4" id="KW-0963">Cytoplasm</keyword>
<evidence type="ECO:0000256" key="5">
    <source>
        <dbReference type="NCBIfam" id="TIGR00112"/>
    </source>
</evidence>
<dbReference type="InterPro" id="IPR029036">
    <property type="entry name" value="P5CR_dimer"/>
</dbReference>
<keyword evidence="3 4" id="KW-0560">Oxidoreductase</keyword>
<gene>
    <name evidence="8" type="primary">proC2</name>
    <name evidence="4" type="synonym">proC</name>
    <name evidence="8" type="ORF">GCM10007036_37900</name>
</gene>
<reference evidence="8" key="1">
    <citation type="journal article" date="2014" name="Int. J. Syst. Evol. Microbiol.">
        <title>Complete genome sequence of Corynebacterium casei LMG S-19264T (=DSM 44701T), isolated from a smear-ripened cheese.</title>
        <authorList>
            <consortium name="US DOE Joint Genome Institute (JGI-PGF)"/>
            <person name="Walter F."/>
            <person name="Albersmeier A."/>
            <person name="Kalinowski J."/>
            <person name="Ruckert C."/>
        </authorList>
    </citation>
    <scope>NUCLEOTIDE SEQUENCE</scope>
    <source>
        <strain evidence="8">CGMCC 1.12214</strain>
    </source>
</reference>
<sequence length="286" mass="29275">MPPASGGRIEVAVMSATLPSSLVLVGCGKMGGAMLEGWLRGGLSGDCVTVIDPHANMGLVAFCERHDVTLNPPVSQVETPEVLVLGIKPQMLEDAAPEIAHLAGADTLVISILAGKTLGDLMSRLPAARAVIRAMPNLPASVGRGVTGCAGSPEVSDRQREVANALLRGVGHVEWVESEDLIDAVTAVSGSGPAYVFYLAECLAKAGAAQGLPPDLAERLARATVEGAGELLHRSDLPPSTLRENVTSPGGTTAAALSVLMAGDGLEPLMRDAVAAARKRAEELSG</sequence>
<dbReference type="Gene3D" id="3.40.50.720">
    <property type="entry name" value="NAD(P)-binding Rossmann-like Domain"/>
    <property type="match status" value="1"/>
</dbReference>
<dbReference type="Pfam" id="PF14748">
    <property type="entry name" value="P5CR_dimer"/>
    <property type="match status" value="1"/>
</dbReference>
<evidence type="ECO:0000256" key="2">
    <source>
        <dbReference type="ARBA" id="ARBA00022857"/>
    </source>
</evidence>
<feature type="domain" description="Pyrroline-5-carboxylate reductase dimerisation" evidence="7">
    <location>
        <begin position="179"/>
        <end position="284"/>
    </location>
</feature>
<keyword evidence="2 4" id="KW-0521">NADP</keyword>
<dbReference type="NCBIfam" id="TIGR00112">
    <property type="entry name" value="proC"/>
    <property type="match status" value="1"/>
</dbReference>
<dbReference type="Pfam" id="PF03807">
    <property type="entry name" value="F420_oxidored"/>
    <property type="match status" value="1"/>
</dbReference>
<comment type="similarity">
    <text evidence="1 4">Belongs to the pyrroline-5-carboxylate reductase family.</text>
</comment>
<keyword evidence="4" id="KW-0028">Amino-acid biosynthesis</keyword>
<evidence type="ECO:0000256" key="4">
    <source>
        <dbReference type="HAMAP-Rule" id="MF_01925"/>
    </source>
</evidence>
<evidence type="ECO:0000256" key="1">
    <source>
        <dbReference type="ARBA" id="ARBA00005525"/>
    </source>
</evidence>
<comment type="catalytic activity">
    <reaction evidence="4">
        <text>L-proline + NADP(+) = (S)-1-pyrroline-5-carboxylate + NADPH + 2 H(+)</text>
        <dbReference type="Rhea" id="RHEA:14109"/>
        <dbReference type="ChEBI" id="CHEBI:15378"/>
        <dbReference type="ChEBI" id="CHEBI:17388"/>
        <dbReference type="ChEBI" id="CHEBI:57783"/>
        <dbReference type="ChEBI" id="CHEBI:58349"/>
        <dbReference type="ChEBI" id="CHEBI:60039"/>
        <dbReference type="EC" id="1.5.1.2"/>
    </reaction>
</comment>
<protein>
    <recommendedName>
        <fullName evidence="4 5">Pyrroline-5-carboxylate reductase</fullName>
        <shortName evidence="4">P5C reductase</shortName>
        <shortName evidence="4">P5CR</shortName>
        <ecNumber evidence="4 5">1.5.1.2</ecNumber>
    </recommendedName>
    <alternativeName>
        <fullName evidence="4">PCA reductase</fullName>
    </alternativeName>
</protein>
<dbReference type="EMBL" id="BMES01000002">
    <property type="protein sequence ID" value="GGH28603.1"/>
    <property type="molecule type" value="Genomic_DNA"/>
</dbReference>
<dbReference type="PANTHER" id="PTHR11645:SF0">
    <property type="entry name" value="PYRROLINE-5-CARBOXYLATE REDUCTASE 3"/>
    <property type="match status" value="1"/>
</dbReference>
<dbReference type="GO" id="GO:0005737">
    <property type="term" value="C:cytoplasm"/>
    <property type="evidence" value="ECO:0007669"/>
    <property type="project" value="UniProtKB-SubCell"/>
</dbReference>
<dbReference type="InterPro" id="IPR000304">
    <property type="entry name" value="Pyrroline-COOH_reductase"/>
</dbReference>
<dbReference type="Gene3D" id="1.10.3730.10">
    <property type="entry name" value="ProC C-terminal domain-like"/>
    <property type="match status" value="1"/>
</dbReference>
<organism evidence="8 9">
    <name type="scientific">Alsobacter metallidurans</name>
    <dbReference type="NCBI Taxonomy" id="340221"/>
    <lineage>
        <taxon>Bacteria</taxon>
        <taxon>Pseudomonadati</taxon>
        <taxon>Pseudomonadota</taxon>
        <taxon>Alphaproteobacteria</taxon>
        <taxon>Hyphomicrobiales</taxon>
        <taxon>Alsobacteraceae</taxon>
        <taxon>Alsobacter</taxon>
    </lineage>
</organism>
<dbReference type="GO" id="GO:0055129">
    <property type="term" value="P:L-proline biosynthetic process"/>
    <property type="evidence" value="ECO:0007669"/>
    <property type="project" value="UniProtKB-UniRule"/>
</dbReference>
<dbReference type="EC" id="1.5.1.2" evidence="4 5"/>
<dbReference type="GO" id="GO:0004735">
    <property type="term" value="F:pyrroline-5-carboxylate reductase activity"/>
    <property type="evidence" value="ECO:0007669"/>
    <property type="project" value="UniProtKB-UniRule"/>
</dbReference>
<evidence type="ECO:0000259" key="6">
    <source>
        <dbReference type="Pfam" id="PF03807"/>
    </source>
</evidence>
<feature type="domain" description="Pyrroline-5-carboxylate reductase catalytic N-terminal" evidence="6">
    <location>
        <begin position="23"/>
        <end position="115"/>
    </location>
</feature>
<comment type="pathway">
    <text evidence="4">Amino-acid biosynthesis; L-proline biosynthesis; L-proline from L-glutamate 5-semialdehyde: step 1/1.</text>
</comment>
<dbReference type="InterPro" id="IPR036291">
    <property type="entry name" value="NAD(P)-bd_dom_sf"/>
</dbReference>
<name>A0A917I948_9HYPH</name>